<organism evidence="5 6">
    <name type="scientific">Alkalispirillum mobile</name>
    <dbReference type="NCBI Taxonomy" id="85925"/>
    <lineage>
        <taxon>Bacteria</taxon>
        <taxon>Pseudomonadati</taxon>
        <taxon>Pseudomonadota</taxon>
        <taxon>Gammaproteobacteria</taxon>
        <taxon>Chromatiales</taxon>
        <taxon>Ectothiorhodospiraceae</taxon>
        <taxon>Alkalispirillum</taxon>
    </lineage>
</organism>
<dbReference type="Gene3D" id="1.20.58.300">
    <property type="entry name" value="FlgN-like"/>
    <property type="match status" value="1"/>
</dbReference>
<dbReference type="Pfam" id="PF05130">
    <property type="entry name" value="FlgN"/>
    <property type="match status" value="1"/>
</dbReference>
<sequence>MTMTAVEPAIVDALQRCSDCAQSVMAVLRRERALLDERDAEGLTALMPEKLEALSALEKAEQQRAEAAKALGYPAGPEGMQRLLKDHEQPELEAAWRALTDQLRTLQTTNEANGRLIHRSLEQTSEVLAILTGGGAGTPATYGSDGIQGSRVTAGQGGVGRSITRA</sequence>
<comment type="function">
    <text evidence="1">Required for the efficient initiation of filament assembly.</text>
</comment>
<protein>
    <submittedName>
        <fullName evidence="5">Flagella synthesis protein FlgN</fullName>
    </submittedName>
</protein>
<dbReference type="SUPFAM" id="SSF140566">
    <property type="entry name" value="FlgN-like"/>
    <property type="match status" value="1"/>
</dbReference>
<dbReference type="InterPro" id="IPR007809">
    <property type="entry name" value="FlgN-like"/>
</dbReference>
<dbReference type="RefSeq" id="WP_121442305.1">
    <property type="nucleotide sequence ID" value="NZ_RCDA01000002.1"/>
</dbReference>
<keyword evidence="5" id="KW-0969">Cilium</keyword>
<evidence type="ECO:0000313" key="6">
    <source>
        <dbReference type="Proteomes" id="UP000275461"/>
    </source>
</evidence>
<accession>A0A498C7V5</accession>
<keyword evidence="3" id="KW-1005">Bacterial flagellum biogenesis</keyword>
<keyword evidence="5" id="KW-0966">Cell projection</keyword>
<name>A0A498C7V5_9GAMM</name>
<comment type="caution">
    <text evidence="5">The sequence shown here is derived from an EMBL/GenBank/DDBJ whole genome shotgun (WGS) entry which is preliminary data.</text>
</comment>
<evidence type="ECO:0000256" key="3">
    <source>
        <dbReference type="ARBA" id="ARBA00022795"/>
    </source>
</evidence>
<keyword evidence="6" id="KW-1185">Reference proteome</keyword>
<feature type="region of interest" description="Disordered" evidence="4">
    <location>
        <begin position="142"/>
        <end position="166"/>
    </location>
</feature>
<dbReference type="GO" id="GO:0044780">
    <property type="term" value="P:bacterial-type flagellum assembly"/>
    <property type="evidence" value="ECO:0007669"/>
    <property type="project" value="InterPro"/>
</dbReference>
<gene>
    <name evidence="5" type="ORF">DFR31_1769</name>
</gene>
<dbReference type="OrthoDB" id="8776675at2"/>
<dbReference type="EMBL" id="RCDA01000002">
    <property type="protein sequence ID" value="RLK48658.1"/>
    <property type="molecule type" value="Genomic_DNA"/>
</dbReference>
<evidence type="ECO:0000313" key="5">
    <source>
        <dbReference type="EMBL" id="RLK48658.1"/>
    </source>
</evidence>
<dbReference type="AlphaFoldDB" id="A0A498C7V5"/>
<comment type="similarity">
    <text evidence="2">Belongs to the FlgN family.</text>
</comment>
<dbReference type="InterPro" id="IPR036679">
    <property type="entry name" value="FlgN-like_sf"/>
</dbReference>
<keyword evidence="5" id="KW-0282">Flagellum</keyword>
<evidence type="ECO:0000256" key="2">
    <source>
        <dbReference type="ARBA" id="ARBA00007703"/>
    </source>
</evidence>
<reference evidence="5 6" key="1">
    <citation type="submission" date="2018-10" db="EMBL/GenBank/DDBJ databases">
        <title>Genomic Encyclopedia of Type Strains, Phase IV (KMG-IV): sequencing the most valuable type-strain genomes for metagenomic binning, comparative biology and taxonomic classification.</title>
        <authorList>
            <person name="Goeker M."/>
        </authorList>
    </citation>
    <scope>NUCLEOTIDE SEQUENCE [LARGE SCALE GENOMIC DNA]</scope>
    <source>
        <strain evidence="5 6">DSM 12769</strain>
    </source>
</reference>
<dbReference type="Proteomes" id="UP000275461">
    <property type="component" value="Unassembled WGS sequence"/>
</dbReference>
<evidence type="ECO:0000256" key="4">
    <source>
        <dbReference type="SAM" id="MobiDB-lite"/>
    </source>
</evidence>
<proteinExistence type="inferred from homology"/>
<evidence type="ECO:0000256" key="1">
    <source>
        <dbReference type="ARBA" id="ARBA00002397"/>
    </source>
</evidence>